<evidence type="ECO:0000313" key="4">
    <source>
        <dbReference type="Proteomes" id="UP000612746"/>
    </source>
</evidence>
<keyword evidence="4" id="KW-1185">Reference proteome</keyword>
<keyword evidence="1" id="KW-0472">Membrane</keyword>
<keyword evidence="1" id="KW-0812">Transmembrane</keyword>
<keyword evidence="1" id="KW-1133">Transmembrane helix</keyword>
<feature type="transmembrane region" description="Helical" evidence="1">
    <location>
        <begin position="127"/>
        <end position="157"/>
    </location>
</feature>
<dbReference type="EMBL" id="JAEPRA010000004">
    <property type="protein sequence ID" value="KAG2186507.1"/>
    <property type="molecule type" value="Genomic_DNA"/>
</dbReference>
<keyword evidence="2" id="KW-0732">Signal</keyword>
<name>A0A8H7Q5J9_9FUNG</name>
<dbReference type="OrthoDB" id="10306437at2759"/>
<feature type="chain" id="PRO_5034954848" evidence="2">
    <location>
        <begin position="21"/>
        <end position="663"/>
    </location>
</feature>
<evidence type="ECO:0000256" key="2">
    <source>
        <dbReference type="SAM" id="SignalP"/>
    </source>
</evidence>
<protein>
    <submittedName>
        <fullName evidence="3">Uncharacterized protein</fullName>
    </submittedName>
</protein>
<dbReference type="AlphaFoldDB" id="A0A8H7Q5J9"/>
<accession>A0A8H7Q5J9</accession>
<dbReference type="Proteomes" id="UP000612746">
    <property type="component" value="Unassembled WGS sequence"/>
</dbReference>
<evidence type="ECO:0000313" key="3">
    <source>
        <dbReference type="EMBL" id="KAG2186507.1"/>
    </source>
</evidence>
<organism evidence="3 4">
    <name type="scientific">Umbelopsis vinacea</name>
    <dbReference type="NCBI Taxonomy" id="44442"/>
    <lineage>
        <taxon>Eukaryota</taxon>
        <taxon>Fungi</taxon>
        <taxon>Fungi incertae sedis</taxon>
        <taxon>Mucoromycota</taxon>
        <taxon>Mucoromycotina</taxon>
        <taxon>Umbelopsidomycetes</taxon>
        <taxon>Umbelopsidales</taxon>
        <taxon>Umbelopsidaceae</taxon>
        <taxon>Umbelopsis</taxon>
    </lineage>
</organism>
<sequence>MKIPFRRALLLLVALPGALAECLIGMDDISQAAAAIINQIPGQTLLLSIGAAFGGNQDFANDSALSIGLLPVGVAGINGIHAASKIFSGDQEVVCNVTDNELEDQPPGMREYAGLIARALRLSSTSIVFMVIGMMTCHIVFLGWLGILLLTFSVVAIGECYAPLDIMVVGIADGGVYYRSRDDGSYSDVWRHILTPSGNIIIHNNSVQSKILTGRTEIVIDTDWYHFHLKRWAGTYLAAALSFGSWIWWLFSLQLLAPWPWAPTASVVASVSALLVAEWCDSIDSKDISYGISKKALSARRKIAELNSMFGAAGVSRHMNSEEKLWLTNLMVESLVTSGYLSSSRIKHRIPRSLGTNINIGAKLSDIYDAAAKVTNVLQHEKDRLEVAGNSWPHLRVVEWAIGWTMELSNHALNCSLYMSELKNYNQSGLHPNSNVLKACAAMSHIACDTISRFRKEAAEVWKNQLWKLVALAQICTNTHPILAARASVCDPGNHEEALRLWSEYLFGHQDWDPCIVILNMFYKLYLNDAMGYSAYYTAIFPPDLLTGCQYELTYEKVVIWFGSKVVELNRSIPGPLAAPPRFASNSMLTPITETALRAESNILAYLRAHNPHMLNIHAAHALLDVPNYSSGLSREYADQKYLGSNQFRIPSPAGEEKVDESS</sequence>
<feature type="signal peptide" evidence="2">
    <location>
        <begin position="1"/>
        <end position="20"/>
    </location>
</feature>
<reference evidence="3" key="1">
    <citation type="submission" date="2020-12" db="EMBL/GenBank/DDBJ databases">
        <title>Metabolic potential, ecology and presence of endohyphal bacteria is reflected in genomic diversity of Mucoromycotina.</title>
        <authorList>
            <person name="Muszewska A."/>
            <person name="Okrasinska A."/>
            <person name="Steczkiewicz K."/>
            <person name="Drgas O."/>
            <person name="Orlowska M."/>
            <person name="Perlinska-Lenart U."/>
            <person name="Aleksandrzak-Piekarczyk T."/>
            <person name="Szatraj K."/>
            <person name="Zielenkiewicz U."/>
            <person name="Pilsyk S."/>
            <person name="Malc E."/>
            <person name="Mieczkowski P."/>
            <person name="Kruszewska J.S."/>
            <person name="Biernat P."/>
            <person name="Pawlowska J."/>
        </authorList>
    </citation>
    <scope>NUCLEOTIDE SEQUENCE</scope>
    <source>
        <strain evidence="3">WA0000051536</strain>
    </source>
</reference>
<gene>
    <name evidence="3" type="ORF">INT44_002729</name>
</gene>
<proteinExistence type="predicted"/>
<comment type="caution">
    <text evidence="3">The sequence shown here is derived from an EMBL/GenBank/DDBJ whole genome shotgun (WGS) entry which is preliminary data.</text>
</comment>
<evidence type="ECO:0000256" key="1">
    <source>
        <dbReference type="SAM" id="Phobius"/>
    </source>
</evidence>